<dbReference type="InterPro" id="IPR036236">
    <property type="entry name" value="Znf_C2H2_sf"/>
</dbReference>
<evidence type="ECO:0000256" key="4">
    <source>
        <dbReference type="PROSITE-ProRule" id="PRU00042"/>
    </source>
</evidence>
<name>A0ABM4B7P9_HYDVU</name>
<dbReference type="Gene3D" id="1.10.287.110">
    <property type="entry name" value="DnaJ domain"/>
    <property type="match status" value="1"/>
</dbReference>
<reference evidence="9 10" key="1">
    <citation type="submission" date="2025-05" db="UniProtKB">
        <authorList>
            <consortium name="RefSeq"/>
        </authorList>
    </citation>
    <scope>NUCLEOTIDE SEQUENCE [LARGE SCALE GENOMIC DNA]</scope>
</reference>
<evidence type="ECO:0000313" key="9">
    <source>
        <dbReference type="Proteomes" id="UP001652625"/>
    </source>
</evidence>
<dbReference type="Proteomes" id="UP001652625">
    <property type="component" value="Chromosome 01"/>
</dbReference>
<evidence type="ECO:0000259" key="8">
    <source>
        <dbReference type="PROSITE" id="PS50157"/>
    </source>
</evidence>
<feature type="region of interest" description="Disordered" evidence="6">
    <location>
        <begin position="491"/>
        <end position="523"/>
    </location>
</feature>
<protein>
    <submittedName>
        <fullName evidence="10 11">DnaJ homolog subfamily C member 21</fullName>
    </submittedName>
</protein>
<proteinExistence type="predicted"/>
<dbReference type="SMART" id="SM00451">
    <property type="entry name" value="ZnF_U1"/>
    <property type="match status" value="1"/>
</dbReference>
<dbReference type="Pfam" id="PF00226">
    <property type="entry name" value="DnaJ"/>
    <property type="match status" value="1"/>
</dbReference>
<feature type="domain" description="C2H2-type" evidence="8">
    <location>
        <begin position="608"/>
        <end position="637"/>
    </location>
</feature>
<feature type="compositionally biased region" description="Basic and acidic residues" evidence="6">
    <location>
        <begin position="508"/>
        <end position="522"/>
    </location>
</feature>
<keyword evidence="9" id="KW-1185">Reference proteome</keyword>
<organism evidence="9 11">
    <name type="scientific">Hydra vulgaris</name>
    <name type="common">Hydra</name>
    <name type="synonym">Hydra attenuata</name>
    <dbReference type="NCBI Taxonomy" id="6087"/>
    <lineage>
        <taxon>Eukaryota</taxon>
        <taxon>Metazoa</taxon>
        <taxon>Cnidaria</taxon>
        <taxon>Hydrozoa</taxon>
        <taxon>Hydroidolina</taxon>
        <taxon>Anthoathecata</taxon>
        <taxon>Aplanulata</taxon>
        <taxon>Hydridae</taxon>
        <taxon>Hydra</taxon>
    </lineage>
</organism>
<dbReference type="InterPro" id="IPR013087">
    <property type="entry name" value="Znf_C2H2_type"/>
</dbReference>
<dbReference type="GeneID" id="100207548"/>
<keyword evidence="1" id="KW-0479">Metal-binding</keyword>
<dbReference type="Gene3D" id="3.30.160.60">
    <property type="entry name" value="Classic Zinc Finger"/>
    <property type="match status" value="1"/>
</dbReference>
<evidence type="ECO:0000256" key="5">
    <source>
        <dbReference type="SAM" id="Coils"/>
    </source>
</evidence>
<dbReference type="Pfam" id="PF12171">
    <property type="entry name" value="zf-C2H2_jaz"/>
    <property type="match status" value="1"/>
</dbReference>
<dbReference type="InterPro" id="IPR054076">
    <property type="entry name" value="ZUO1-like_ZHD"/>
</dbReference>
<dbReference type="Pfam" id="PF21884">
    <property type="entry name" value="ZUO1-like_ZHD"/>
    <property type="match status" value="1"/>
</dbReference>
<dbReference type="PROSITE" id="PS50076">
    <property type="entry name" value="DNAJ_2"/>
    <property type="match status" value="1"/>
</dbReference>
<feature type="coiled-coil region" evidence="5">
    <location>
        <begin position="330"/>
        <end position="357"/>
    </location>
</feature>
<keyword evidence="2 4" id="KW-0863">Zinc-finger</keyword>
<dbReference type="InterPro" id="IPR001623">
    <property type="entry name" value="DnaJ_domain"/>
</dbReference>
<evidence type="ECO:0000256" key="3">
    <source>
        <dbReference type="ARBA" id="ARBA00022833"/>
    </source>
</evidence>
<dbReference type="InterPro" id="IPR036869">
    <property type="entry name" value="J_dom_sf"/>
</dbReference>
<evidence type="ECO:0000256" key="1">
    <source>
        <dbReference type="ARBA" id="ARBA00022723"/>
    </source>
</evidence>
<dbReference type="InterPro" id="IPR003604">
    <property type="entry name" value="Matrin/U1-like-C_Znf_C2H2"/>
</dbReference>
<keyword evidence="5" id="KW-0175">Coiled coil</keyword>
<keyword evidence="3" id="KW-0862">Zinc</keyword>
<dbReference type="CDD" id="cd06257">
    <property type="entry name" value="DnaJ"/>
    <property type="match status" value="1"/>
</dbReference>
<feature type="compositionally biased region" description="Basic and acidic residues" evidence="6">
    <location>
        <begin position="395"/>
        <end position="406"/>
    </location>
</feature>
<dbReference type="SUPFAM" id="SSF46565">
    <property type="entry name" value="Chaperone J-domain"/>
    <property type="match status" value="1"/>
</dbReference>
<dbReference type="InterPro" id="IPR022755">
    <property type="entry name" value="Znf_C2H2_jaz"/>
</dbReference>
<feature type="region of interest" description="Disordered" evidence="6">
    <location>
        <begin position="395"/>
        <end position="428"/>
    </location>
</feature>
<feature type="region of interest" description="Disordered" evidence="6">
    <location>
        <begin position="574"/>
        <end position="606"/>
    </location>
</feature>
<dbReference type="PROSITE" id="PS00636">
    <property type="entry name" value="DNAJ_1"/>
    <property type="match status" value="1"/>
</dbReference>
<dbReference type="RefSeq" id="XP_065644890.1">
    <property type="nucleotide sequence ID" value="XM_065788818.1"/>
</dbReference>
<evidence type="ECO:0000313" key="10">
    <source>
        <dbReference type="RefSeq" id="XP_065644889.1"/>
    </source>
</evidence>
<gene>
    <name evidence="10 11" type="primary">LOC100207548</name>
</gene>
<dbReference type="PROSITE" id="PS00028">
    <property type="entry name" value="ZINC_FINGER_C2H2_1"/>
    <property type="match status" value="2"/>
</dbReference>
<feature type="coiled-coil region" evidence="5">
    <location>
        <begin position="180"/>
        <end position="255"/>
    </location>
</feature>
<dbReference type="PANTHER" id="PTHR44029:SF1">
    <property type="entry name" value="DNAJ HOMOLOG SUBFAMILY C MEMBER 21"/>
    <property type="match status" value="1"/>
</dbReference>
<sequence>MKCHYDVLCVERNADDTEIKKAYRKLALQLHPDKHVDESEKYTQLFREVQAAYEVLSDKQERAWYDKHRESILKGSEDVVDDDVDLMQYFNPSVYSGYDDGATGFYTVFRDAFRKIAEEDEPYLEGDISDYNVPDFGNSLSDYDDVVKLFYSYWLGYCTKKSYVWKEKYDLRQAPNRPTQRLMEKENKKARDACKKKRNEDVRALVSFVRKRDRRVQAYIKDLEKKQEEQKNNLLKKMEEDKRNRNKILNDYKEQDWMAFDESKLDDIDSHFDNHFGMAKQSNSEVINSTGEDEIEAFYCIACEKTFKSEKALSNHEKSKKHKENVQLIKNEMADSLTSEESEVDNLTNDIHKMNVKDSEECDVDGDSPYFRLNSLSLPANVVKLNVVERKLSREKNGPKLSHENSECESEVLKSNTSDPIKNRQRNISENDINDDDIDEIEWIARMASYTGNSFINPINFTEKNKNFGTETDAAAKAYLGISSITDSIKISKSQRQSKSNRKKKREKLPNEKDGEDGKHDSVFLVEVNGENLLETEGNPHNDGSLKSHSLDSLRYNKDKIEHRGKNKLLQKSLSEEAESQVVKLKNTDSTKKDKNKNGEDDEVNDTLKCQTCKKDFPTRNKLFNHIKEEGHELLKVNVKRKKNKRKE</sequence>
<evidence type="ECO:0000256" key="6">
    <source>
        <dbReference type="SAM" id="MobiDB-lite"/>
    </source>
</evidence>
<feature type="domain" description="C2H2-type" evidence="8">
    <location>
        <begin position="298"/>
        <end position="327"/>
    </location>
</feature>
<dbReference type="PRINTS" id="PR00625">
    <property type="entry name" value="JDOMAIN"/>
</dbReference>
<dbReference type="SUPFAM" id="SSF57667">
    <property type="entry name" value="beta-beta-alpha zinc fingers"/>
    <property type="match status" value="1"/>
</dbReference>
<accession>A0ABM4B7P9</accession>
<dbReference type="InterPro" id="IPR018253">
    <property type="entry name" value="DnaJ_domain_CS"/>
</dbReference>
<dbReference type="InterPro" id="IPR051964">
    <property type="entry name" value="Chaperone_stress_response"/>
</dbReference>
<dbReference type="PANTHER" id="PTHR44029">
    <property type="entry name" value="DNAJ HOMOLOG SUBFAMILY C MEMBER 21"/>
    <property type="match status" value="1"/>
</dbReference>
<dbReference type="RefSeq" id="XP_065644889.1">
    <property type="nucleotide sequence ID" value="XM_065788817.1"/>
</dbReference>
<feature type="compositionally biased region" description="Basic and acidic residues" evidence="6">
    <location>
        <begin position="586"/>
        <end position="599"/>
    </location>
</feature>
<evidence type="ECO:0000313" key="11">
    <source>
        <dbReference type="RefSeq" id="XP_065644890.1"/>
    </source>
</evidence>
<dbReference type="SMART" id="SM00271">
    <property type="entry name" value="DnaJ"/>
    <property type="match status" value="1"/>
</dbReference>
<dbReference type="PROSITE" id="PS50157">
    <property type="entry name" value="ZINC_FINGER_C2H2_2"/>
    <property type="match status" value="2"/>
</dbReference>
<evidence type="ECO:0000259" key="7">
    <source>
        <dbReference type="PROSITE" id="PS50076"/>
    </source>
</evidence>
<dbReference type="SMART" id="SM00355">
    <property type="entry name" value="ZnF_C2H2"/>
    <property type="match status" value="2"/>
</dbReference>
<feature type="domain" description="J" evidence="7">
    <location>
        <begin position="3"/>
        <end position="69"/>
    </location>
</feature>
<evidence type="ECO:0000256" key="2">
    <source>
        <dbReference type="ARBA" id="ARBA00022771"/>
    </source>
</evidence>